<dbReference type="Proteomes" id="UP000823775">
    <property type="component" value="Unassembled WGS sequence"/>
</dbReference>
<proteinExistence type="predicted"/>
<comment type="caution">
    <text evidence="1">The sequence shown here is derived from an EMBL/GenBank/DDBJ whole genome shotgun (WGS) entry which is preliminary data.</text>
</comment>
<sequence>GITREELETCLQGPTCHKLEHEFHGYHLEGVEKRFPRLIGTSVGSNASTSLRNASTATSSRVSFEGQIIQEGKHILEKLTRDFEDLCRNLY</sequence>
<accession>A0ABS8SNG0</accession>
<protein>
    <submittedName>
        <fullName evidence="1">Uncharacterized protein</fullName>
    </submittedName>
</protein>
<organism evidence="1 2">
    <name type="scientific">Datura stramonium</name>
    <name type="common">Jimsonweed</name>
    <name type="synonym">Common thornapple</name>
    <dbReference type="NCBI Taxonomy" id="4076"/>
    <lineage>
        <taxon>Eukaryota</taxon>
        <taxon>Viridiplantae</taxon>
        <taxon>Streptophyta</taxon>
        <taxon>Embryophyta</taxon>
        <taxon>Tracheophyta</taxon>
        <taxon>Spermatophyta</taxon>
        <taxon>Magnoliopsida</taxon>
        <taxon>eudicotyledons</taxon>
        <taxon>Gunneridae</taxon>
        <taxon>Pentapetalae</taxon>
        <taxon>asterids</taxon>
        <taxon>lamiids</taxon>
        <taxon>Solanales</taxon>
        <taxon>Solanaceae</taxon>
        <taxon>Solanoideae</taxon>
        <taxon>Datureae</taxon>
        <taxon>Datura</taxon>
    </lineage>
</organism>
<feature type="non-terminal residue" evidence="1">
    <location>
        <position position="1"/>
    </location>
</feature>
<evidence type="ECO:0000313" key="1">
    <source>
        <dbReference type="EMBL" id="MCD7460505.1"/>
    </source>
</evidence>
<evidence type="ECO:0000313" key="2">
    <source>
        <dbReference type="Proteomes" id="UP000823775"/>
    </source>
</evidence>
<keyword evidence="2" id="KW-1185">Reference proteome</keyword>
<dbReference type="EMBL" id="JACEIK010000656">
    <property type="protein sequence ID" value="MCD7460505.1"/>
    <property type="molecule type" value="Genomic_DNA"/>
</dbReference>
<reference evidence="1 2" key="1">
    <citation type="journal article" date="2021" name="BMC Genomics">
        <title>Datura genome reveals duplications of psychoactive alkaloid biosynthetic genes and high mutation rate following tissue culture.</title>
        <authorList>
            <person name="Rajewski A."/>
            <person name="Carter-House D."/>
            <person name="Stajich J."/>
            <person name="Litt A."/>
        </authorList>
    </citation>
    <scope>NUCLEOTIDE SEQUENCE [LARGE SCALE GENOMIC DNA]</scope>
    <source>
        <strain evidence="1">AR-01</strain>
    </source>
</reference>
<name>A0ABS8SNG0_DATST</name>
<gene>
    <name evidence="1" type="ORF">HAX54_043664</name>
</gene>